<dbReference type="Proteomes" id="UP001595988">
    <property type="component" value="Unassembled WGS sequence"/>
</dbReference>
<reference evidence="3" key="1">
    <citation type="journal article" date="2019" name="Int. J. Syst. Evol. Microbiol.">
        <title>The Global Catalogue of Microorganisms (GCM) 10K type strain sequencing project: providing services to taxonomists for standard genome sequencing and annotation.</title>
        <authorList>
            <consortium name="The Broad Institute Genomics Platform"/>
            <consortium name="The Broad Institute Genome Sequencing Center for Infectious Disease"/>
            <person name="Wu L."/>
            <person name="Ma J."/>
        </authorList>
    </citation>
    <scope>NUCLEOTIDE SEQUENCE [LARGE SCALE GENOMIC DNA]</scope>
    <source>
        <strain evidence="3">CCUG 37257</strain>
    </source>
</reference>
<name>A0ABV9K1C6_9BACI</name>
<dbReference type="PANTHER" id="PTHR37305">
    <property type="entry name" value="INTEGRAL MEMBRANE PROTEIN-RELATED"/>
    <property type="match status" value="1"/>
</dbReference>
<keyword evidence="1" id="KW-1133">Transmembrane helix</keyword>
<keyword evidence="3" id="KW-1185">Reference proteome</keyword>
<dbReference type="PANTHER" id="PTHR37305:SF1">
    <property type="entry name" value="MEMBRANE PROTEIN"/>
    <property type="match status" value="1"/>
</dbReference>
<feature type="transmembrane region" description="Helical" evidence="1">
    <location>
        <begin position="18"/>
        <end position="38"/>
    </location>
</feature>
<comment type="caution">
    <text evidence="2">The sequence shown here is derived from an EMBL/GenBank/DDBJ whole genome shotgun (WGS) entry which is preliminary data.</text>
</comment>
<feature type="transmembrane region" description="Helical" evidence="1">
    <location>
        <begin position="99"/>
        <end position="130"/>
    </location>
</feature>
<organism evidence="2 3">
    <name type="scientific">Oceanobacillus aidingensis</name>
    <dbReference type="NCBI Taxonomy" id="645964"/>
    <lineage>
        <taxon>Bacteria</taxon>
        <taxon>Bacillati</taxon>
        <taxon>Bacillota</taxon>
        <taxon>Bacilli</taxon>
        <taxon>Bacillales</taxon>
        <taxon>Bacillaceae</taxon>
        <taxon>Oceanobacillus</taxon>
    </lineage>
</organism>
<keyword evidence="1" id="KW-0812">Transmembrane</keyword>
<dbReference type="Pfam" id="PF12730">
    <property type="entry name" value="ABC2_membrane_4"/>
    <property type="match status" value="1"/>
</dbReference>
<feature type="transmembrane region" description="Helical" evidence="1">
    <location>
        <begin position="175"/>
        <end position="202"/>
    </location>
</feature>
<keyword evidence="1" id="KW-0472">Membrane</keyword>
<evidence type="ECO:0000313" key="2">
    <source>
        <dbReference type="EMBL" id="MFC4663668.1"/>
    </source>
</evidence>
<feature type="transmembrane region" description="Helical" evidence="1">
    <location>
        <begin position="233"/>
        <end position="255"/>
    </location>
</feature>
<evidence type="ECO:0000313" key="3">
    <source>
        <dbReference type="Proteomes" id="UP001595988"/>
    </source>
</evidence>
<protein>
    <submittedName>
        <fullName evidence="2">ABC transporter permease</fullName>
    </submittedName>
</protein>
<proteinExistence type="predicted"/>
<dbReference type="EMBL" id="JBHSFT010000043">
    <property type="protein sequence ID" value="MFC4663668.1"/>
    <property type="molecule type" value="Genomic_DNA"/>
</dbReference>
<dbReference type="RefSeq" id="WP_289585267.1">
    <property type="nucleotide sequence ID" value="NZ_JBHSFT010000043.1"/>
</dbReference>
<feature type="transmembrane region" description="Helical" evidence="1">
    <location>
        <begin position="58"/>
        <end position="78"/>
    </location>
</feature>
<feature type="transmembrane region" description="Helical" evidence="1">
    <location>
        <begin position="150"/>
        <end position="168"/>
    </location>
</feature>
<gene>
    <name evidence="2" type="ORF">ACFO3P_15930</name>
</gene>
<sequence length="262" mass="29165">MTGLIKNEIYKFFKQKKLYLFMGVMIAVQLVNILQYQANRGEQAAYLLNGQSYPLEALAESSLFIIMFQAIFIAESIAEEYKRGTFKLVLLRPVTRIQFLIAKSAGVLVCICFMVVFTTLTAYGTGFFFLGWGEQLVVQGEPLFSEGASIYGGEGIVLTYTAAFAYILPVFGFAMLLMFIALLSLNVGITIGTALALFIFAPLLNGEITAYSIVHIMNAFPALFINQEASREILFDTGVIFVYIVIFYIGSLIFIKKKDVLL</sequence>
<accession>A0ABV9K1C6</accession>
<evidence type="ECO:0000256" key="1">
    <source>
        <dbReference type="SAM" id="Phobius"/>
    </source>
</evidence>